<evidence type="ECO:0000313" key="2">
    <source>
        <dbReference type="EMBL" id="BBZ30366.1"/>
    </source>
</evidence>
<dbReference type="AlphaFoldDB" id="A0A7I7XMD6"/>
<keyword evidence="3" id="KW-1185">Reference proteome</keyword>
<protein>
    <recommendedName>
        <fullName evidence="4">Integrase</fullName>
    </recommendedName>
</protein>
<dbReference type="Proteomes" id="UP000466517">
    <property type="component" value="Chromosome"/>
</dbReference>
<reference evidence="2 3" key="1">
    <citation type="journal article" date="2019" name="Emerg. Microbes Infect.">
        <title>Comprehensive subspecies identification of 175 nontuberculous mycobacteria species based on 7547 genomic profiles.</title>
        <authorList>
            <person name="Matsumoto Y."/>
            <person name="Kinjo T."/>
            <person name="Motooka D."/>
            <person name="Nabeya D."/>
            <person name="Jung N."/>
            <person name="Uechi K."/>
            <person name="Horii T."/>
            <person name="Iida T."/>
            <person name="Fujita J."/>
            <person name="Nakamura S."/>
        </authorList>
    </citation>
    <scope>NUCLEOTIDE SEQUENCE [LARGE SCALE GENOMIC DNA]</scope>
    <source>
        <strain evidence="2 3">JCM 13574</strain>
    </source>
</reference>
<dbReference type="SUPFAM" id="SSF56349">
    <property type="entry name" value="DNA breaking-rejoining enzymes"/>
    <property type="match status" value="1"/>
</dbReference>
<dbReference type="GO" id="GO:0015074">
    <property type="term" value="P:DNA integration"/>
    <property type="evidence" value="ECO:0007669"/>
    <property type="project" value="InterPro"/>
</dbReference>
<evidence type="ECO:0000256" key="1">
    <source>
        <dbReference type="ARBA" id="ARBA00023172"/>
    </source>
</evidence>
<sequence length="76" mass="8520">MLDDVFGANPIAQVSRIESTRRPTGARSLDVDQLRDLMGKIKLSEDCQRADLVDPIVLLIGTGLRRSELLALRWED</sequence>
<organism evidence="2 3">
    <name type="scientific">Mycolicibacterium madagascariense</name>
    <dbReference type="NCBI Taxonomy" id="212765"/>
    <lineage>
        <taxon>Bacteria</taxon>
        <taxon>Bacillati</taxon>
        <taxon>Actinomycetota</taxon>
        <taxon>Actinomycetes</taxon>
        <taxon>Mycobacteriales</taxon>
        <taxon>Mycobacteriaceae</taxon>
        <taxon>Mycolicibacterium</taxon>
    </lineage>
</organism>
<dbReference type="GO" id="GO:0006310">
    <property type="term" value="P:DNA recombination"/>
    <property type="evidence" value="ECO:0007669"/>
    <property type="project" value="UniProtKB-KW"/>
</dbReference>
<proteinExistence type="predicted"/>
<dbReference type="InterPro" id="IPR011010">
    <property type="entry name" value="DNA_brk_join_enz"/>
</dbReference>
<evidence type="ECO:0000313" key="3">
    <source>
        <dbReference type="Proteomes" id="UP000466517"/>
    </source>
</evidence>
<dbReference type="KEGG" id="mmag:MMAD_46610"/>
<keyword evidence="1" id="KW-0233">DNA recombination</keyword>
<dbReference type="GO" id="GO:0003677">
    <property type="term" value="F:DNA binding"/>
    <property type="evidence" value="ECO:0007669"/>
    <property type="project" value="InterPro"/>
</dbReference>
<name>A0A7I7XMD6_9MYCO</name>
<dbReference type="InterPro" id="IPR013762">
    <property type="entry name" value="Integrase-like_cat_sf"/>
</dbReference>
<gene>
    <name evidence="2" type="ORF">MMAD_46610</name>
</gene>
<accession>A0A7I7XMD6</accession>
<evidence type="ECO:0008006" key="4">
    <source>
        <dbReference type="Google" id="ProtNLM"/>
    </source>
</evidence>
<dbReference type="EMBL" id="AP022610">
    <property type="protein sequence ID" value="BBZ30366.1"/>
    <property type="molecule type" value="Genomic_DNA"/>
</dbReference>
<dbReference type="Gene3D" id="1.10.443.10">
    <property type="entry name" value="Intergrase catalytic core"/>
    <property type="match status" value="1"/>
</dbReference>